<dbReference type="PROSITE" id="PS50405">
    <property type="entry name" value="GST_CTER"/>
    <property type="match status" value="1"/>
</dbReference>
<dbReference type="GO" id="GO:0004364">
    <property type="term" value="F:glutathione transferase activity"/>
    <property type="evidence" value="ECO:0007669"/>
    <property type="project" value="UniProtKB-EC"/>
</dbReference>
<comment type="similarity">
    <text evidence="3">Belongs to the GST superfamily. Sigma family.</text>
</comment>
<dbReference type="PANTHER" id="PTHR11571:SF224">
    <property type="entry name" value="HEMATOPOIETIC PROSTAGLANDIN D SYNTHASE"/>
    <property type="match status" value="1"/>
</dbReference>
<dbReference type="Pfam" id="PF14497">
    <property type="entry name" value="GST_C_3"/>
    <property type="match status" value="1"/>
</dbReference>
<dbReference type="EMBL" id="KF680482">
    <property type="protein sequence ID" value="AHC08044.1"/>
    <property type="molecule type" value="mRNA"/>
</dbReference>
<accession>V9Q315</accession>
<dbReference type="SFLD" id="SFLDG01205">
    <property type="entry name" value="AMPS.1"/>
    <property type="match status" value="1"/>
</dbReference>
<dbReference type="SFLD" id="SFLDS00019">
    <property type="entry name" value="Glutathione_Transferase_(cytos"/>
    <property type="match status" value="1"/>
</dbReference>
<evidence type="ECO:0000256" key="3">
    <source>
        <dbReference type="ARBA" id="ARBA00038317"/>
    </source>
</evidence>
<keyword evidence="2 7" id="KW-0808">Transferase</keyword>
<sequence>MAPKYKLTYFPVKALGEPIRFLLSYGNMEFEDDRFEREKWPSIKPSMPFGQVPVLEFDGKKTHQSIAICRYLGKQLKLAGDNDWEALQIDMAADCLTDLRMKLGSFFYESDEAVKEKKKEPIIKEFLPFFLPRLDNLVKENGGYLANGKLSWADFYFAGILDYVNHMAGFDITKDYANLAALKNKVLELPAIKEWIAKRPVSEV</sequence>
<dbReference type="PANTHER" id="PTHR11571">
    <property type="entry name" value="GLUTATHIONE S-TRANSFERASE"/>
    <property type="match status" value="1"/>
</dbReference>
<dbReference type="InterPro" id="IPR036249">
    <property type="entry name" value="Thioredoxin-like_sf"/>
</dbReference>
<dbReference type="SFLD" id="SFLDG00363">
    <property type="entry name" value="AMPS_(cytGST):_Alpha-__Mu-__Pi"/>
    <property type="match status" value="1"/>
</dbReference>
<feature type="domain" description="GST C-terminal" evidence="6">
    <location>
        <begin position="82"/>
        <end position="204"/>
    </location>
</feature>
<protein>
    <recommendedName>
        <fullName evidence="1">glutathione transferase</fullName>
        <ecNumber evidence="1">2.5.1.18</ecNumber>
    </recommendedName>
</protein>
<comment type="catalytic activity">
    <reaction evidence="4">
        <text>RX + glutathione = an S-substituted glutathione + a halide anion + H(+)</text>
        <dbReference type="Rhea" id="RHEA:16437"/>
        <dbReference type="ChEBI" id="CHEBI:15378"/>
        <dbReference type="ChEBI" id="CHEBI:16042"/>
        <dbReference type="ChEBI" id="CHEBI:17792"/>
        <dbReference type="ChEBI" id="CHEBI:57925"/>
        <dbReference type="ChEBI" id="CHEBI:90779"/>
        <dbReference type="EC" id="2.5.1.18"/>
    </reaction>
</comment>
<dbReference type="CDD" id="cd03192">
    <property type="entry name" value="GST_C_Sigma_like"/>
    <property type="match status" value="1"/>
</dbReference>
<evidence type="ECO:0000313" key="7">
    <source>
        <dbReference type="EMBL" id="AHC08044.1"/>
    </source>
</evidence>
<proteinExistence type="evidence at transcript level"/>
<dbReference type="FunFam" id="1.20.1050.10:FF:000030">
    <property type="entry name" value="Glutathione S-transferase S1"/>
    <property type="match status" value="1"/>
</dbReference>
<dbReference type="PROSITE" id="PS50404">
    <property type="entry name" value="GST_NTER"/>
    <property type="match status" value="1"/>
</dbReference>
<dbReference type="InterPro" id="IPR004045">
    <property type="entry name" value="Glutathione_S-Trfase_N"/>
</dbReference>
<evidence type="ECO:0000256" key="4">
    <source>
        <dbReference type="ARBA" id="ARBA00047960"/>
    </source>
</evidence>
<organism evidence="7">
    <name type="scientific">Locusta migratoria</name>
    <name type="common">Migratory locust</name>
    <dbReference type="NCBI Taxonomy" id="7004"/>
    <lineage>
        <taxon>Eukaryota</taxon>
        <taxon>Metazoa</taxon>
        <taxon>Ecdysozoa</taxon>
        <taxon>Arthropoda</taxon>
        <taxon>Hexapoda</taxon>
        <taxon>Insecta</taxon>
        <taxon>Pterygota</taxon>
        <taxon>Neoptera</taxon>
        <taxon>Polyneoptera</taxon>
        <taxon>Orthoptera</taxon>
        <taxon>Caelifera</taxon>
        <taxon>Acrididea</taxon>
        <taxon>Acridomorpha</taxon>
        <taxon>Acridoidea</taxon>
        <taxon>Acrididae</taxon>
        <taxon>Oedipodinae</taxon>
        <taxon>Locusta</taxon>
    </lineage>
</organism>
<dbReference type="AlphaFoldDB" id="V9Q315"/>
<dbReference type="InterPro" id="IPR036282">
    <property type="entry name" value="Glutathione-S-Trfase_C_sf"/>
</dbReference>
<evidence type="ECO:0000259" key="6">
    <source>
        <dbReference type="PROSITE" id="PS50405"/>
    </source>
</evidence>
<evidence type="ECO:0000259" key="5">
    <source>
        <dbReference type="PROSITE" id="PS50404"/>
    </source>
</evidence>
<dbReference type="CDD" id="cd03039">
    <property type="entry name" value="GST_N_Sigma_like"/>
    <property type="match status" value="1"/>
</dbReference>
<dbReference type="FunFam" id="3.40.30.10:FF:000035">
    <property type="entry name" value="hematopoietic prostaglandin D synthase"/>
    <property type="match status" value="1"/>
</dbReference>
<dbReference type="InterPro" id="IPR040079">
    <property type="entry name" value="Glutathione_S-Trfase"/>
</dbReference>
<reference evidence="7" key="1">
    <citation type="submission" date="2013-09" db="EMBL/GenBank/DDBJ databases">
        <title>Molecular characterization and functional divergence of glutathione S-transferase from Locusta migratoria.</title>
        <authorList>
            <person name="Zhang X.Y."/>
        </authorList>
    </citation>
    <scope>NUCLEOTIDE SEQUENCE</scope>
</reference>
<dbReference type="SUPFAM" id="SSF47616">
    <property type="entry name" value="GST C-terminal domain-like"/>
    <property type="match status" value="1"/>
</dbReference>
<name>V9Q315_LOCMI</name>
<dbReference type="GO" id="GO:0004602">
    <property type="term" value="F:glutathione peroxidase activity"/>
    <property type="evidence" value="ECO:0007669"/>
    <property type="project" value="UniProtKB-ARBA"/>
</dbReference>
<dbReference type="InterPro" id="IPR004046">
    <property type="entry name" value="GST_C"/>
</dbReference>
<feature type="domain" description="GST N-terminal" evidence="5">
    <location>
        <begin position="3"/>
        <end position="80"/>
    </location>
</feature>
<dbReference type="InterPro" id="IPR010987">
    <property type="entry name" value="Glutathione-S-Trfase_C-like"/>
</dbReference>
<dbReference type="Gene3D" id="3.40.30.10">
    <property type="entry name" value="Glutaredoxin"/>
    <property type="match status" value="1"/>
</dbReference>
<dbReference type="EC" id="2.5.1.18" evidence="1"/>
<evidence type="ECO:0000256" key="1">
    <source>
        <dbReference type="ARBA" id="ARBA00012452"/>
    </source>
</evidence>
<dbReference type="Pfam" id="PF02798">
    <property type="entry name" value="GST_N"/>
    <property type="match status" value="1"/>
</dbReference>
<dbReference type="Gene3D" id="1.20.1050.10">
    <property type="match status" value="1"/>
</dbReference>
<evidence type="ECO:0000256" key="2">
    <source>
        <dbReference type="ARBA" id="ARBA00022679"/>
    </source>
</evidence>
<dbReference type="InterPro" id="IPR050213">
    <property type="entry name" value="GST_superfamily"/>
</dbReference>
<dbReference type="GO" id="GO:0006749">
    <property type="term" value="P:glutathione metabolic process"/>
    <property type="evidence" value="ECO:0007669"/>
    <property type="project" value="TreeGrafter"/>
</dbReference>
<dbReference type="SUPFAM" id="SSF52833">
    <property type="entry name" value="Thioredoxin-like"/>
    <property type="match status" value="1"/>
</dbReference>
<gene>
    <name evidence="7" type="primary">GSTs9</name>
</gene>